<evidence type="ECO:0000256" key="4">
    <source>
        <dbReference type="ARBA" id="ARBA00023136"/>
    </source>
</evidence>
<dbReference type="Pfam" id="PF07264">
    <property type="entry name" value="EI24"/>
    <property type="match status" value="1"/>
</dbReference>
<accession>A0AA86IYZ4</accession>
<keyword evidence="7" id="KW-1185">Reference proteome</keyword>
<sequence length="254" mass="28059">MNSAMSILFNAFIDSFRPKMLMLTLVSVAIASVFWLVVIWLSVDPLVNVAMWALSFIGLDFSAEAVATDAAFLGWLKVILVPLAVFGLLWPIVATSAVLLAGLYVTPPVVNYLTDKEFRGIEKKGDSGFVMSLWVTLKAVIVFLIAWIVTLPLWLIPGMAFVLPVLLTAYLLMTVMRFDSLSGHATKLEMVEVKKRDSTSAWLIGLVCAFLSFIPPILLIMPVMSALAFTRHYMGTLVQVRQSKKIDAPVIQSF</sequence>
<evidence type="ECO:0000313" key="6">
    <source>
        <dbReference type="EMBL" id="BET26177.1"/>
    </source>
</evidence>
<keyword evidence="2 5" id="KW-0812">Transmembrane</keyword>
<evidence type="ECO:0000313" key="7">
    <source>
        <dbReference type="Proteomes" id="UP001329151"/>
    </source>
</evidence>
<feature type="transmembrane region" description="Helical" evidence="5">
    <location>
        <begin position="21"/>
        <end position="43"/>
    </location>
</feature>
<dbReference type="RefSeq" id="WP_130556331.1">
    <property type="nucleotide sequence ID" value="NZ_AP028947.1"/>
</dbReference>
<feature type="transmembrane region" description="Helical" evidence="5">
    <location>
        <begin position="199"/>
        <end position="224"/>
    </location>
</feature>
<evidence type="ECO:0000256" key="5">
    <source>
        <dbReference type="SAM" id="Phobius"/>
    </source>
</evidence>
<feature type="transmembrane region" description="Helical" evidence="5">
    <location>
        <begin position="154"/>
        <end position="178"/>
    </location>
</feature>
<dbReference type="InterPro" id="IPR059112">
    <property type="entry name" value="CysZ/EI24"/>
</dbReference>
<name>A0AA86IYZ4_9BURK</name>
<keyword evidence="3 5" id="KW-1133">Transmembrane helix</keyword>
<protein>
    <submittedName>
        <fullName evidence="6">EI24 domain-containing protein</fullName>
    </submittedName>
</protein>
<comment type="subcellular location">
    <subcellularLocation>
        <location evidence="1">Membrane</location>
        <topology evidence="1">Multi-pass membrane protein</topology>
    </subcellularLocation>
</comment>
<feature type="transmembrane region" description="Helical" evidence="5">
    <location>
        <begin position="79"/>
        <end position="106"/>
    </location>
</feature>
<evidence type="ECO:0000256" key="1">
    <source>
        <dbReference type="ARBA" id="ARBA00004141"/>
    </source>
</evidence>
<organism evidence="6 7">
    <name type="scientific">Limnobacter thiooxidans</name>
    <dbReference type="NCBI Taxonomy" id="131080"/>
    <lineage>
        <taxon>Bacteria</taxon>
        <taxon>Pseudomonadati</taxon>
        <taxon>Pseudomonadota</taxon>
        <taxon>Betaproteobacteria</taxon>
        <taxon>Burkholderiales</taxon>
        <taxon>Burkholderiaceae</taxon>
        <taxon>Limnobacter</taxon>
    </lineage>
</organism>
<evidence type="ECO:0000256" key="3">
    <source>
        <dbReference type="ARBA" id="ARBA00022989"/>
    </source>
</evidence>
<dbReference type="Proteomes" id="UP001329151">
    <property type="component" value="Chromosome"/>
</dbReference>
<dbReference type="KEGG" id="lto:RGQ30_16780"/>
<proteinExistence type="predicted"/>
<dbReference type="AlphaFoldDB" id="A0AA86IYZ4"/>
<feature type="transmembrane region" description="Helical" evidence="5">
    <location>
        <begin position="127"/>
        <end position="148"/>
    </location>
</feature>
<keyword evidence="4 5" id="KW-0472">Membrane</keyword>
<evidence type="ECO:0000256" key="2">
    <source>
        <dbReference type="ARBA" id="ARBA00022692"/>
    </source>
</evidence>
<dbReference type="EMBL" id="AP028947">
    <property type="protein sequence ID" value="BET26177.1"/>
    <property type="molecule type" value="Genomic_DNA"/>
</dbReference>
<gene>
    <name evidence="6" type="ORF">RGQ30_16780</name>
</gene>
<reference evidence="6 7" key="1">
    <citation type="submission" date="2023-10" db="EMBL/GenBank/DDBJ databases">
        <title>Complete Genome Sequence of Limnobacter thiooxidans CS-K2T, Isolated from freshwater lake sediments in Bavaria, Germany.</title>
        <authorList>
            <person name="Naruki M."/>
            <person name="Watanabe A."/>
            <person name="Warashina T."/>
            <person name="Morita T."/>
            <person name="Arakawa K."/>
        </authorList>
    </citation>
    <scope>NUCLEOTIDE SEQUENCE [LARGE SCALE GENOMIC DNA]</scope>
    <source>
        <strain evidence="6 7">CS-K2</strain>
    </source>
</reference>